<gene>
    <name evidence="7" type="ORF">OIDMADRAFT_17691</name>
</gene>
<dbReference type="AlphaFoldDB" id="A0A0C3HP64"/>
<proteinExistence type="inferred from homology"/>
<dbReference type="HOGENOM" id="CLU_154717_1_1_1"/>
<keyword evidence="3 6" id="KW-1133">Transmembrane helix</keyword>
<keyword evidence="1 6" id="KW-0812">Transmembrane</keyword>
<comment type="caution">
    <text evidence="6">Lacks conserved residue(s) required for the propagation of feature annotation.</text>
</comment>
<dbReference type="EMBL" id="KN832872">
    <property type="protein sequence ID" value="KIN04800.1"/>
    <property type="molecule type" value="Genomic_DNA"/>
</dbReference>
<evidence type="ECO:0000313" key="7">
    <source>
        <dbReference type="EMBL" id="KIN04800.1"/>
    </source>
</evidence>
<dbReference type="HAMAP" id="MF_03058">
    <property type="entry name" value="VMA21"/>
    <property type="match status" value="1"/>
</dbReference>
<evidence type="ECO:0000313" key="8">
    <source>
        <dbReference type="Proteomes" id="UP000054321"/>
    </source>
</evidence>
<dbReference type="PANTHER" id="PTHR31792:SF3">
    <property type="entry name" value="VACUOLAR ATPASE ASSEMBLY INTEGRAL MEMBRANE PROTEIN VMA21"/>
    <property type="match status" value="1"/>
</dbReference>
<dbReference type="Proteomes" id="UP000054321">
    <property type="component" value="Unassembled WGS sequence"/>
</dbReference>
<dbReference type="GO" id="GO:0033116">
    <property type="term" value="C:endoplasmic reticulum-Golgi intermediate compartment membrane"/>
    <property type="evidence" value="ECO:0007669"/>
    <property type="project" value="UniProtKB-SubCell"/>
</dbReference>
<dbReference type="FunCoup" id="A0A0C3HP64">
    <property type="interactions" value="49"/>
</dbReference>
<dbReference type="Pfam" id="PF09446">
    <property type="entry name" value="VMA21"/>
    <property type="match status" value="1"/>
</dbReference>
<keyword evidence="5 6" id="KW-0968">Cytoplasmic vesicle</keyword>
<keyword evidence="2 6" id="KW-0256">Endoplasmic reticulum</keyword>
<evidence type="ECO:0000256" key="3">
    <source>
        <dbReference type="ARBA" id="ARBA00022989"/>
    </source>
</evidence>
<evidence type="ECO:0000256" key="5">
    <source>
        <dbReference type="ARBA" id="ARBA00023329"/>
    </source>
</evidence>
<evidence type="ECO:0000256" key="4">
    <source>
        <dbReference type="ARBA" id="ARBA00023136"/>
    </source>
</evidence>
<accession>A0A0C3HP64</accession>
<keyword evidence="8" id="KW-1185">Reference proteome</keyword>
<comment type="function">
    <text evidence="6">Required for the assembly of the V0 complex of the vacuolar ATPase (V-ATPase) in the endoplasmic reticulum.</text>
</comment>
<feature type="transmembrane region" description="Helical" evidence="6">
    <location>
        <begin position="40"/>
        <end position="61"/>
    </location>
</feature>
<dbReference type="PANTHER" id="PTHR31792">
    <property type="entry name" value="VACUOLAR ATPASE ASSEMBLY INTEGRAL MEMBRANE PROTEIN VMA21"/>
    <property type="match status" value="1"/>
</dbReference>
<reference evidence="8" key="2">
    <citation type="submission" date="2015-01" db="EMBL/GenBank/DDBJ databases">
        <title>Evolutionary Origins and Diversification of the Mycorrhizal Mutualists.</title>
        <authorList>
            <consortium name="DOE Joint Genome Institute"/>
            <consortium name="Mycorrhizal Genomics Consortium"/>
            <person name="Kohler A."/>
            <person name="Kuo A."/>
            <person name="Nagy L.G."/>
            <person name="Floudas D."/>
            <person name="Copeland A."/>
            <person name="Barry K.W."/>
            <person name="Cichocki N."/>
            <person name="Veneault-Fourrey C."/>
            <person name="LaButti K."/>
            <person name="Lindquist E.A."/>
            <person name="Lipzen A."/>
            <person name="Lundell T."/>
            <person name="Morin E."/>
            <person name="Murat C."/>
            <person name="Riley R."/>
            <person name="Ohm R."/>
            <person name="Sun H."/>
            <person name="Tunlid A."/>
            <person name="Henrissat B."/>
            <person name="Grigoriev I.V."/>
            <person name="Hibbett D.S."/>
            <person name="Martin F."/>
        </authorList>
    </citation>
    <scope>NUCLEOTIDE SEQUENCE [LARGE SCALE GENOMIC DNA]</scope>
    <source>
        <strain evidence="8">Zn</strain>
    </source>
</reference>
<dbReference type="STRING" id="913774.A0A0C3HP64"/>
<sequence>MTSRRVNSKETSLPEKYDANAFSPAAGQQSNITPAVPAHVIYKLLGFTLAMVICPIGTYFLTVDLVFRGNTTFAGATAAVMANVVLVAYIIVALQEDQGEEEKDRKKQ</sequence>
<organism evidence="7 8">
    <name type="scientific">Oidiodendron maius (strain Zn)</name>
    <dbReference type="NCBI Taxonomy" id="913774"/>
    <lineage>
        <taxon>Eukaryota</taxon>
        <taxon>Fungi</taxon>
        <taxon>Dikarya</taxon>
        <taxon>Ascomycota</taxon>
        <taxon>Pezizomycotina</taxon>
        <taxon>Leotiomycetes</taxon>
        <taxon>Leotiomycetes incertae sedis</taxon>
        <taxon>Myxotrichaceae</taxon>
        <taxon>Oidiodendron</taxon>
    </lineage>
</organism>
<dbReference type="GO" id="GO:0012507">
    <property type="term" value="C:ER to Golgi transport vesicle membrane"/>
    <property type="evidence" value="ECO:0007669"/>
    <property type="project" value="UniProtKB-SubCell"/>
</dbReference>
<dbReference type="GO" id="GO:0005789">
    <property type="term" value="C:endoplasmic reticulum membrane"/>
    <property type="evidence" value="ECO:0007669"/>
    <property type="project" value="UniProtKB-SubCell"/>
</dbReference>
<feature type="transmembrane region" description="Helical" evidence="6">
    <location>
        <begin position="73"/>
        <end position="94"/>
    </location>
</feature>
<comment type="subcellular location">
    <subcellularLocation>
        <location evidence="6">Endoplasmic reticulum membrane</location>
        <topology evidence="6">Multi-pass membrane protein</topology>
    </subcellularLocation>
    <subcellularLocation>
        <location evidence="6">Endoplasmic reticulum-Golgi intermediate compartment membrane</location>
        <topology evidence="6">Multi-pass membrane protein</topology>
    </subcellularLocation>
    <subcellularLocation>
        <location evidence="6">Cytoplasmic vesicle</location>
        <location evidence="6">COPII-coated vesicle membrane</location>
        <topology evidence="6">Multi-pass membrane protein</topology>
    </subcellularLocation>
</comment>
<dbReference type="InParanoid" id="A0A0C3HP64"/>
<protein>
    <submittedName>
        <fullName evidence="7">Uncharacterized protein</fullName>
    </submittedName>
</protein>
<comment type="similarity">
    <text evidence="6">Belongs to the VMA21 family.</text>
</comment>
<name>A0A0C3HP64_OIDMZ</name>
<reference evidence="7 8" key="1">
    <citation type="submission" date="2014-04" db="EMBL/GenBank/DDBJ databases">
        <authorList>
            <consortium name="DOE Joint Genome Institute"/>
            <person name="Kuo A."/>
            <person name="Martino E."/>
            <person name="Perotto S."/>
            <person name="Kohler A."/>
            <person name="Nagy L.G."/>
            <person name="Floudas D."/>
            <person name="Copeland A."/>
            <person name="Barry K.W."/>
            <person name="Cichocki N."/>
            <person name="Veneault-Fourrey C."/>
            <person name="LaButti K."/>
            <person name="Lindquist E.A."/>
            <person name="Lipzen A."/>
            <person name="Lundell T."/>
            <person name="Morin E."/>
            <person name="Murat C."/>
            <person name="Sun H."/>
            <person name="Tunlid A."/>
            <person name="Henrissat B."/>
            <person name="Grigoriev I.V."/>
            <person name="Hibbett D.S."/>
            <person name="Martin F."/>
            <person name="Nordberg H.P."/>
            <person name="Cantor M.N."/>
            <person name="Hua S.X."/>
        </authorList>
    </citation>
    <scope>NUCLEOTIDE SEQUENCE [LARGE SCALE GENOMIC DNA]</scope>
    <source>
        <strain evidence="7 8">Zn</strain>
    </source>
</reference>
<evidence type="ECO:0000256" key="1">
    <source>
        <dbReference type="ARBA" id="ARBA00022692"/>
    </source>
</evidence>
<evidence type="ECO:0000256" key="6">
    <source>
        <dbReference type="HAMAP-Rule" id="MF_03058"/>
    </source>
</evidence>
<dbReference type="GO" id="GO:0070072">
    <property type="term" value="P:vacuolar proton-transporting V-type ATPase complex assembly"/>
    <property type="evidence" value="ECO:0007669"/>
    <property type="project" value="UniProtKB-UniRule"/>
</dbReference>
<dbReference type="InterPro" id="IPR019013">
    <property type="entry name" value="Vma21"/>
</dbReference>
<keyword evidence="4 6" id="KW-0472">Membrane</keyword>
<dbReference type="OrthoDB" id="160405at2759"/>
<evidence type="ECO:0000256" key="2">
    <source>
        <dbReference type="ARBA" id="ARBA00022824"/>
    </source>
</evidence>